<dbReference type="GO" id="GO:0003677">
    <property type="term" value="F:DNA binding"/>
    <property type="evidence" value="ECO:0007669"/>
    <property type="project" value="UniProtKB-KW"/>
</dbReference>
<evidence type="ECO:0000313" key="6">
    <source>
        <dbReference type="EMBL" id="NMO03183.1"/>
    </source>
</evidence>
<evidence type="ECO:0000256" key="1">
    <source>
        <dbReference type="ARBA" id="ARBA00023015"/>
    </source>
</evidence>
<dbReference type="InterPro" id="IPR036388">
    <property type="entry name" value="WH-like_DNA-bd_sf"/>
</dbReference>
<dbReference type="PANTHER" id="PTHR33204:SF18">
    <property type="entry name" value="TRANSCRIPTIONAL REGULATORY PROTEIN"/>
    <property type="match status" value="1"/>
</dbReference>
<feature type="region of interest" description="Disordered" evidence="4">
    <location>
        <begin position="144"/>
        <end position="166"/>
    </location>
</feature>
<keyword evidence="7" id="KW-1185">Reference proteome</keyword>
<reference evidence="6 7" key="1">
    <citation type="submission" date="2020-04" db="EMBL/GenBank/DDBJ databases">
        <title>Gordonia sp. nov. TBRC 11910.</title>
        <authorList>
            <person name="Suriyachadkun C."/>
        </authorList>
    </citation>
    <scope>NUCLEOTIDE SEQUENCE [LARGE SCALE GENOMIC DNA]</scope>
    <source>
        <strain evidence="6 7">TBRC 11910</strain>
    </source>
</reference>
<dbReference type="EMBL" id="JABBNB010000020">
    <property type="protein sequence ID" value="NMO03183.1"/>
    <property type="molecule type" value="Genomic_DNA"/>
</dbReference>
<organism evidence="6 7">
    <name type="scientific">Gordonia asplenii</name>
    <dbReference type="NCBI Taxonomy" id="2725283"/>
    <lineage>
        <taxon>Bacteria</taxon>
        <taxon>Bacillati</taxon>
        <taxon>Actinomycetota</taxon>
        <taxon>Actinomycetes</taxon>
        <taxon>Mycobacteriales</taxon>
        <taxon>Gordoniaceae</taxon>
        <taxon>Gordonia</taxon>
    </lineage>
</organism>
<keyword evidence="2" id="KW-0238">DNA-binding</keyword>
<feature type="compositionally biased region" description="Polar residues" evidence="4">
    <location>
        <begin position="145"/>
        <end position="166"/>
    </location>
</feature>
<dbReference type="CDD" id="cd00090">
    <property type="entry name" value="HTH_ARSR"/>
    <property type="match status" value="1"/>
</dbReference>
<sequence>MRWLDVSTENCSVQAALDVVGAKWSMLVIREMFNGVHRFDEMQQHVGISEAVLSRRLRELQDAGLVESIQYREPGMRTRREYRLTAAGLDLFPVLIALLNWGDKHRAPVGGGSWQVRHRDCGEQVAAVVACPAHPGVALDHRDTVTNAGPTAVGTSNRSSDCQIES</sequence>
<protein>
    <submittedName>
        <fullName evidence="6">Helix-turn-helix transcriptional regulator</fullName>
    </submittedName>
</protein>
<evidence type="ECO:0000256" key="4">
    <source>
        <dbReference type="SAM" id="MobiDB-lite"/>
    </source>
</evidence>
<evidence type="ECO:0000256" key="2">
    <source>
        <dbReference type="ARBA" id="ARBA00023125"/>
    </source>
</evidence>
<name>A0A848L3K6_9ACTN</name>
<dbReference type="Pfam" id="PF01638">
    <property type="entry name" value="HxlR"/>
    <property type="match status" value="1"/>
</dbReference>
<keyword evidence="3" id="KW-0804">Transcription</keyword>
<dbReference type="Proteomes" id="UP000550729">
    <property type="component" value="Unassembled WGS sequence"/>
</dbReference>
<evidence type="ECO:0000313" key="7">
    <source>
        <dbReference type="Proteomes" id="UP000550729"/>
    </source>
</evidence>
<dbReference type="InterPro" id="IPR011991">
    <property type="entry name" value="ArsR-like_HTH"/>
</dbReference>
<dbReference type="SUPFAM" id="SSF46785">
    <property type="entry name" value="Winged helix' DNA-binding domain"/>
    <property type="match status" value="1"/>
</dbReference>
<evidence type="ECO:0000256" key="3">
    <source>
        <dbReference type="ARBA" id="ARBA00023163"/>
    </source>
</evidence>
<dbReference type="PANTHER" id="PTHR33204">
    <property type="entry name" value="TRANSCRIPTIONAL REGULATOR, MARR FAMILY"/>
    <property type="match status" value="1"/>
</dbReference>
<dbReference type="InterPro" id="IPR036390">
    <property type="entry name" value="WH_DNA-bd_sf"/>
</dbReference>
<gene>
    <name evidence="6" type="ORF">HH308_18375</name>
</gene>
<dbReference type="PROSITE" id="PS51118">
    <property type="entry name" value="HTH_HXLR"/>
    <property type="match status" value="1"/>
</dbReference>
<accession>A0A848L3K6</accession>
<dbReference type="AlphaFoldDB" id="A0A848L3K6"/>
<comment type="caution">
    <text evidence="6">The sequence shown here is derived from an EMBL/GenBank/DDBJ whole genome shotgun (WGS) entry which is preliminary data.</text>
</comment>
<dbReference type="InterPro" id="IPR002577">
    <property type="entry name" value="HTH_HxlR"/>
</dbReference>
<dbReference type="RefSeq" id="WP_170195678.1">
    <property type="nucleotide sequence ID" value="NZ_JABBNB010000020.1"/>
</dbReference>
<keyword evidence="1" id="KW-0805">Transcription regulation</keyword>
<evidence type="ECO:0000259" key="5">
    <source>
        <dbReference type="PROSITE" id="PS51118"/>
    </source>
</evidence>
<feature type="domain" description="HTH hxlR-type" evidence="5">
    <location>
        <begin position="11"/>
        <end position="110"/>
    </location>
</feature>
<proteinExistence type="predicted"/>
<dbReference type="Gene3D" id="1.10.10.10">
    <property type="entry name" value="Winged helix-like DNA-binding domain superfamily/Winged helix DNA-binding domain"/>
    <property type="match status" value="1"/>
</dbReference>